<gene>
    <name evidence="7" type="ORF">Plil01_000652700</name>
</gene>
<evidence type="ECO:0000256" key="5">
    <source>
        <dbReference type="RuleBase" id="RU367124"/>
    </source>
</evidence>
<comment type="subcellular location">
    <subcellularLocation>
        <location evidence="1 5">Secreted</location>
    </subcellularLocation>
</comment>
<keyword evidence="3 5" id="KW-0964">Secreted</keyword>
<protein>
    <recommendedName>
        <fullName evidence="5">RxLR effector protein</fullName>
    </recommendedName>
</protein>
<evidence type="ECO:0000256" key="3">
    <source>
        <dbReference type="ARBA" id="ARBA00022525"/>
    </source>
</evidence>
<keyword evidence="8" id="KW-1185">Reference proteome</keyword>
<organism evidence="7 8">
    <name type="scientific">Phytophthora lilii</name>
    <dbReference type="NCBI Taxonomy" id="2077276"/>
    <lineage>
        <taxon>Eukaryota</taxon>
        <taxon>Sar</taxon>
        <taxon>Stramenopiles</taxon>
        <taxon>Oomycota</taxon>
        <taxon>Peronosporomycetes</taxon>
        <taxon>Peronosporales</taxon>
        <taxon>Peronosporaceae</taxon>
        <taxon>Phytophthora</taxon>
    </lineage>
</organism>
<evidence type="ECO:0000313" key="7">
    <source>
        <dbReference type="EMBL" id="GMF17710.1"/>
    </source>
</evidence>
<reference evidence="7" key="1">
    <citation type="submission" date="2023-04" db="EMBL/GenBank/DDBJ databases">
        <title>Phytophthora lilii NBRC 32176.</title>
        <authorList>
            <person name="Ichikawa N."/>
            <person name="Sato H."/>
            <person name="Tonouchi N."/>
        </authorList>
    </citation>
    <scope>NUCLEOTIDE SEQUENCE</scope>
    <source>
        <strain evidence="7">NBRC 32176</strain>
    </source>
</reference>
<dbReference type="EMBL" id="BSXW01000291">
    <property type="protein sequence ID" value="GMF17710.1"/>
    <property type="molecule type" value="Genomic_DNA"/>
</dbReference>
<sequence length="109" mass="12307">MRVSYILAVVVVAILHAGGDALSTAKNGEHTLISDNVSPDDVRSLDGTVERQLRTSQRKADDEVDEERMFSFLKKNLPGLSTLKKWRADKKKKNQDLIIYLLRKRQGAQ</sequence>
<comment type="function">
    <text evidence="5">Effector that suppresses plant defense responses during pathogen infection.</text>
</comment>
<evidence type="ECO:0000256" key="4">
    <source>
        <dbReference type="ARBA" id="ARBA00022729"/>
    </source>
</evidence>
<accession>A0A9W6WU36</accession>
<comment type="caution">
    <text evidence="7">The sequence shown here is derived from an EMBL/GenBank/DDBJ whole genome shotgun (WGS) entry which is preliminary data.</text>
</comment>
<feature type="signal peptide" evidence="5">
    <location>
        <begin position="1"/>
        <end position="21"/>
    </location>
</feature>
<evidence type="ECO:0000256" key="2">
    <source>
        <dbReference type="ARBA" id="ARBA00010400"/>
    </source>
</evidence>
<evidence type="ECO:0000256" key="1">
    <source>
        <dbReference type="ARBA" id="ARBA00004613"/>
    </source>
</evidence>
<comment type="domain">
    <text evidence="5">The RxLR-dEER motif acts to carry the protein into the host cell cytoplasm through binding to cell surface phosphatidylinositol-3-phosphate.</text>
</comment>
<dbReference type="Proteomes" id="UP001165083">
    <property type="component" value="Unassembled WGS sequence"/>
</dbReference>
<proteinExistence type="inferred from homology"/>
<evidence type="ECO:0000256" key="6">
    <source>
        <dbReference type="SAM" id="MobiDB-lite"/>
    </source>
</evidence>
<feature type="compositionally biased region" description="Basic and acidic residues" evidence="6">
    <location>
        <begin position="40"/>
        <end position="60"/>
    </location>
</feature>
<dbReference type="GO" id="GO:0005576">
    <property type="term" value="C:extracellular region"/>
    <property type="evidence" value="ECO:0007669"/>
    <property type="project" value="UniProtKB-SubCell"/>
</dbReference>
<dbReference type="Pfam" id="PF16810">
    <property type="entry name" value="RXLR"/>
    <property type="match status" value="1"/>
</dbReference>
<feature type="chain" id="PRO_5041020875" description="RxLR effector protein" evidence="5">
    <location>
        <begin position="22"/>
        <end position="109"/>
    </location>
</feature>
<feature type="region of interest" description="Disordered" evidence="6">
    <location>
        <begin position="32"/>
        <end position="60"/>
    </location>
</feature>
<keyword evidence="4 5" id="KW-0732">Signal</keyword>
<comment type="similarity">
    <text evidence="2 5">Belongs to the RxLR effector family.</text>
</comment>
<dbReference type="AlphaFoldDB" id="A0A9W6WU36"/>
<dbReference type="InterPro" id="IPR031825">
    <property type="entry name" value="RXLR"/>
</dbReference>
<evidence type="ECO:0000313" key="8">
    <source>
        <dbReference type="Proteomes" id="UP001165083"/>
    </source>
</evidence>
<name>A0A9W6WU36_9STRA</name>